<dbReference type="RefSeq" id="WP_140007673.1">
    <property type="nucleotide sequence ID" value="NZ_JBHMDG010000012.1"/>
</dbReference>
<comment type="caution">
    <text evidence="1">The sequence shown here is derived from an EMBL/GenBank/DDBJ whole genome shotgun (WGS) entry which is preliminary data.</text>
</comment>
<evidence type="ECO:0000313" key="2">
    <source>
        <dbReference type="Proteomes" id="UP001589750"/>
    </source>
</evidence>
<organism evidence="1 2">
    <name type="scientific">Nocardioides plantarum</name>
    <dbReference type="NCBI Taxonomy" id="29299"/>
    <lineage>
        <taxon>Bacteria</taxon>
        <taxon>Bacillati</taxon>
        <taxon>Actinomycetota</taxon>
        <taxon>Actinomycetes</taxon>
        <taxon>Propionibacteriales</taxon>
        <taxon>Nocardioidaceae</taxon>
        <taxon>Nocardioides</taxon>
    </lineage>
</organism>
<keyword evidence="2" id="KW-1185">Reference proteome</keyword>
<name>A0ABV5KAH4_9ACTN</name>
<dbReference type="EMBL" id="JBHMDG010000012">
    <property type="protein sequence ID" value="MFB9313736.1"/>
    <property type="molecule type" value="Genomic_DNA"/>
</dbReference>
<protein>
    <submittedName>
        <fullName evidence="1">Uncharacterized protein</fullName>
    </submittedName>
</protein>
<sequence>MTFDLGEFNDVCLSIEHRLGILRANEAVREWWHSYQAELGPNYPRSPFALGYQSTPAEVDYWVDFYYTGMPEFEGDLDAQGPQAAQVQAVAEQAWNNGRGWASGIGGYLIDMCSPFTRPQASYLREAADDFSSVRTLLQGAVPANWTELNVDDWQGEAHNQFQAFIAQLFDSMQQYELYLAHAENWFASASAFALQTQNGLLPFLREVDDQLDLQLKEWSITQGSPMDRSGPNPKVADVLSIGRQIIGLIPPADKAVSTVEDVVGLTGDVLALFGVDPDLSQPAPFKVSTAEEIYTGLTSTLYDKHLTPFDDSLTEMATRTQEVRSVIEGLGSRWYPPEVPGASAPEWEHSLE</sequence>
<proteinExistence type="predicted"/>
<dbReference type="Proteomes" id="UP001589750">
    <property type="component" value="Unassembled WGS sequence"/>
</dbReference>
<reference evidence="1 2" key="1">
    <citation type="submission" date="2024-09" db="EMBL/GenBank/DDBJ databases">
        <authorList>
            <person name="Sun Q."/>
            <person name="Mori K."/>
        </authorList>
    </citation>
    <scope>NUCLEOTIDE SEQUENCE [LARGE SCALE GENOMIC DNA]</scope>
    <source>
        <strain evidence="1 2">JCM 9626</strain>
    </source>
</reference>
<evidence type="ECO:0000313" key="1">
    <source>
        <dbReference type="EMBL" id="MFB9313736.1"/>
    </source>
</evidence>
<gene>
    <name evidence="1" type="ORF">ACFFRI_11840</name>
</gene>
<accession>A0ABV5KAH4</accession>